<dbReference type="Proteomes" id="UP000007802">
    <property type="component" value="Unassembled WGS sequence"/>
</dbReference>
<gene>
    <name evidence="1" type="ORF">BDDG_13020</name>
</gene>
<dbReference type="EMBL" id="GG749507">
    <property type="protein sequence ID" value="KMW68770.1"/>
    <property type="molecule type" value="Genomic_DNA"/>
</dbReference>
<proteinExistence type="predicted"/>
<sequence length="79" mass="8686">MEWNFHRTLVLGPRAARSKTSRQKNPALCFALGEKASPWQAGPGRNAGPLCASGGHSGLRLTQFWRFEWAVAQASLFTT</sequence>
<accession>A0A0J9EUA5</accession>
<reference evidence="1" key="1">
    <citation type="submission" date="2010-03" db="EMBL/GenBank/DDBJ databases">
        <title>Annotation of Blastomyces dermatitidis strain ATCC 18188.</title>
        <authorList>
            <consortium name="The Broad Institute Genome Sequencing Platform"/>
            <consortium name="Broad Institute Genome Sequencing Center for Infectious Disease."/>
            <person name="Cuomo C."/>
            <person name="Klein B."/>
            <person name="Sullivan T."/>
            <person name="Heitman J."/>
            <person name="Young S."/>
            <person name="Zeng Q."/>
            <person name="Gargeya S."/>
            <person name="Alvarado L."/>
            <person name="Berlin A.M."/>
            <person name="Chapman S.B."/>
            <person name="Chen Z."/>
            <person name="Freedman E."/>
            <person name="Gellesch M."/>
            <person name="Goldberg J."/>
            <person name="Griggs A."/>
            <person name="Gujja S."/>
            <person name="Heilman E."/>
            <person name="Heiman D."/>
            <person name="Howarth C."/>
            <person name="Mehta T."/>
            <person name="Neiman D."/>
            <person name="Pearson M."/>
            <person name="Roberts A."/>
            <person name="Saif S."/>
            <person name="Shea T."/>
            <person name="Shenoy N."/>
            <person name="Sisk P."/>
            <person name="Stolte C."/>
            <person name="Sykes S."/>
            <person name="White J."/>
            <person name="Yandava C."/>
            <person name="Haas B."/>
            <person name="Nusbaum C."/>
            <person name="Birren B."/>
        </authorList>
    </citation>
    <scope>NUCLEOTIDE SEQUENCE</scope>
    <source>
        <strain evidence="1">ATCC 18188</strain>
    </source>
</reference>
<name>A0A0J9EUA5_AJEDA</name>
<protein>
    <submittedName>
        <fullName evidence="1">Uncharacterized protein</fullName>
    </submittedName>
</protein>
<dbReference type="AlphaFoldDB" id="A0A0J9EUA5"/>
<evidence type="ECO:0000313" key="1">
    <source>
        <dbReference type="EMBL" id="KMW68770.1"/>
    </source>
</evidence>
<organism evidence="1">
    <name type="scientific">Ajellomyces dermatitidis (strain ATCC 18188 / CBS 674.68)</name>
    <name type="common">Blastomyces dermatitidis</name>
    <dbReference type="NCBI Taxonomy" id="653446"/>
    <lineage>
        <taxon>Eukaryota</taxon>
        <taxon>Fungi</taxon>
        <taxon>Dikarya</taxon>
        <taxon>Ascomycota</taxon>
        <taxon>Pezizomycotina</taxon>
        <taxon>Eurotiomycetes</taxon>
        <taxon>Eurotiomycetidae</taxon>
        <taxon>Onygenales</taxon>
        <taxon>Ajellomycetaceae</taxon>
        <taxon>Blastomyces</taxon>
    </lineage>
</organism>